<sequence>QQTVRYTGFSDSLFSSGNPKHHDKVNNWVLFETDDEVGAGKAHRYNSCCTIPAVAPSLLEGCNIIDIMYEVYVSLSIRYST</sequence>
<proteinExistence type="predicted"/>
<dbReference type="SUPFAM" id="SSF81296">
    <property type="entry name" value="E set domains"/>
    <property type="match status" value="1"/>
</dbReference>
<dbReference type="Gene3D" id="2.60.40.640">
    <property type="match status" value="1"/>
</dbReference>
<dbReference type="Proteomes" id="UP001497497">
    <property type="component" value="Unassembled WGS sequence"/>
</dbReference>
<dbReference type="InterPro" id="IPR014756">
    <property type="entry name" value="Ig_E-set"/>
</dbReference>
<protein>
    <submittedName>
        <fullName evidence="1">Uncharacterized protein</fullName>
    </submittedName>
</protein>
<dbReference type="EMBL" id="CAXITT010000147">
    <property type="protein sequence ID" value="CAL1533618.1"/>
    <property type="molecule type" value="Genomic_DNA"/>
</dbReference>
<dbReference type="InterPro" id="IPR014752">
    <property type="entry name" value="Arrestin-like_C"/>
</dbReference>
<organism evidence="1 2">
    <name type="scientific">Lymnaea stagnalis</name>
    <name type="common">Great pond snail</name>
    <name type="synonym">Helix stagnalis</name>
    <dbReference type="NCBI Taxonomy" id="6523"/>
    <lineage>
        <taxon>Eukaryota</taxon>
        <taxon>Metazoa</taxon>
        <taxon>Spiralia</taxon>
        <taxon>Lophotrochozoa</taxon>
        <taxon>Mollusca</taxon>
        <taxon>Gastropoda</taxon>
        <taxon>Heterobranchia</taxon>
        <taxon>Euthyneura</taxon>
        <taxon>Panpulmonata</taxon>
        <taxon>Hygrophila</taxon>
        <taxon>Lymnaeoidea</taxon>
        <taxon>Lymnaeidae</taxon>
        <taxon>Lymnaea</taxon>
    </lineage>
</organism>
<name>A0AAV2HJL3_LYMST</name>
<feature type="non-terminal residue" evidence="1">
    <location>
        <position position="1"/>
    </location>
</feature>
<dbReference type="AlphaFoldDB" id="A0AAV2HJL3"/>
<comment type="caution">
    <text evidence="1">The sequence shown here is derived from an EMBL/GenBank/DDBJ whole genome shotgun (WGS) entry which is preliminary data.</text>
</comment>
<evidence type="ECO:0000313" key="2">
    <source>
        <dbReference type="Proteomes" id="UP001497497"/>
    </source>
</evidence>
<reference evidence="1 2" key="1">
    <citation type="submission" date="2024-04" db="EMBL/GenBank/DDBJ databases">
        <authorList>
            <consortium name="Genoscope - CEA"/>
            <person name="William W."/>
        </authorList>
    </citation>
    <scope>NUCLEOTIDE SEQUENCE [LARGE SCALE GENOMIC DNA]</scope>
</reference>
<accession>A0AAV2HJL3</accession>
<gene>
    <name evidence="1" type="ORF">GSLYS_00007578001</name>
</gene>
<keyword evidence="2" id="KW-1185">Reference proteome</keyword>
<evidence type="ECO:0000313" key="1">
    <source>
        <dbReference type="EMBL" id="CAL1533618.1"/>
    </source>
</evidence>
<feature type="non-terminal residue" evidence="1">
    <location>
        <position position="81"/>
    </location>
</feature>